<keyword evidence="1" id="KW-0732">Signal</keyword>
<proteinExistence type="predicted"/>
<dbReference type="RefSeq" id="WP_235020602.1">
    <property type="nucleotide sequence ID" value="NZ_CABWNB010000002.1"/>
</dbReference>
<evidence type="ECO:0000313" key="2">
    <source>
        <dbReference type="EMBL" id="MBB6477704.1"/>
    </source>
</evidence>
<accession>A0A841QYL9</accession>
<dbReference type="GeneID" id="93486015"/>
<evidence type="ECO:0000313" key="3">
    <source>
        <dbReference type="Proteomes" id="UP000591941"/>
    </source>
</evidence>
<gene>
    <name evidence="2" type="ORF">HNR45_000737</name>
</gene>
<feature type="chain" id="PRO_5039575950" evidence="1">
    <location>
        <begin position="29"/>
        <end position="101"/>
    </location>
</feature>
<name>A0A841QYL9_9FIRM</name>
<keyword evidence="3" id="KW-1185">Reference proteome</keyword>
<dbReference type="SUPFAM" id="SSF51230">
    <property type="entry name" value="Single hybrid motif"/>
    <property type="match status" value="1"/>
</dbReference>
<organism evidence="2 3">
    <name type="scientific">Negativicoccus succinicivorans</name>
    <dbReference type="NCBI Taxonomy" id="620903"/>
    <lineage>
        <taxon>Bacteria</taxon>
        <taxon>Bacillati</taxon>
        <taxon>Bacillota</taxon>
        <taxon>Negativicutes</taxon>
        <taxon>Veillonellales</taxon>
        <taxon>Veillonellaceae</taxon>
        <taxon>Negativicoccus</taxon>
    </lineage>
</organism>
<feature type="signal peptide" evidence="1">
    <location>
        <begin position="1"/>
        <end position="28"/>
    </location>
</feature>
<dbReference type="InterPro" id="IPR011053">
    <property type="entry name" value="Single_hybrid_motif"/>
</dbReference>
<dbReference type="AlphaFoldDB" id="A0A841QYL9"/>
<protein>
    <submittedName>
        <fullName evidence="2">Biotin carboxyl carrier protein</fullName>
    </submittedName>
</protein>
<dbReference type="EMBL" id="JACHHI010000003">
    <property type="protein sequence ID" value="MBB6477704.1"/>
    <property type="molecule type" value="Genomic_DNA"/>
</dbReference>
<dbReference type="Proteomes" id="UP000591941">
    <property type="component" value="Unassembled WGS sequence"/>
</dbReference>
<evidence type="ECO:0000256" key="1">
    <source>
        <dbReference type="SAM" id="SignalP"/>
    </source>
</evidence>
<reference evidence="2 3" key="1">
    <citation type="submission" date="2020-08" db="EMBL/GenBank/DDBJ databases">
        <title>Genomic Encyclopedia of Type Strains, Phase IV (KMG-IV): sequencing the most valuable type-strain genomes for metagenomic binning, comparative biology and taxonomic classification.</title>
        <authorList>
            <person name="Goeker M."/>
        </authorList>
    </citation>
    <scope>NUCLEOTIDE SEQUENCE [LARGE SCALE GENOMIC DNA]</scope>
    <source>
        <strain evidence="2 3">DSM 21255</strain>
    </source>
</reference>
<dbReference type="Gene3D" id="2.40.50.100">
    <property type="match status" value="1"/>
</dbReference>
<sequence>MKKSKKRMRASLLLTAALAVLGVVGVMAQAVVHTTVLTGKVTDVVPVGTDVKEGTPLVSVESLAGSMPAARATVDGKVTKVETQVGATINKGDEVAIVETK</sequence>
<comment type="caution">
    <text evidence="2">The sequence shown here is derived from an EMBL/GenBank/DDBJ whole genome shotgun (WGS) entry which is preliminary data.</text>
</comment>